<evidence type="ECO:0000313" key="3">
    <source>
        <dbReference type="EMBL" id="GAA3533869.1"/>
    </source>
</evidence>
<reference evidence="4" key="1">
    <citation type="journal article" date="2019" name="Int. J. Syst. Evol. Microbiol.">
        <title>The Global Catalogue of Microorganisms (GCM) 10K type strain sequencing project: providing services to taxonomists for standard genome sequencing and annotation.</title>
        <authorList>
            <consortium name="The Broad Institute Genomics Platform"/>
            <consortium name="The Broad Institute Genome Sequencing Center for Infectious Disease"/>
            <person name="Wu L."/>
            <person name="Ma J."/>
        </authorList>
    </citation>
    <scope>NUCLEOTIDE SEQUENCE [LARGE SCALE GENOMIC DNA]</scope>
    <source>
        <strain evidence="4">JCM 17326</strain>
    </source>
</reference>
<feature type="domain" description="Macro" evidence="2">
    <location>
        <begin position="126"/>
        <end position="337"/>
    </location>
</feature>
<protein>
    <recommendedName>
        <fullName evidence="2">Macro domain-containing protein</fullName>
    </recommendedName>
</protein>
<feature type="transmembrane region" description="Helical" evidence="1">
    <location>
        <begin position="39"/>
        <end position="57"/>
    </location>
</feature>
<comment type="caution">
    <text evidence="3">The sequence shown here is derived from an EMBL/GenBank/DDBJ whole genome shotgun (WGS) entry which is preliminary data.</text>
</comment>
<evidence type="ECO:0000259" key="2">
    <source>
        <dbReference type="PROSITE" id="PS51154"/>
    </source>
</evidence>
<keyword evidence="1" id="KW-1133">Transmembrane helix</keyword>
<feature type="transmembrane region" description="Helical" evidence="1">
    <location>
        <begin position="6"/>
        <end position="27"/>
    </location>
</feature>
<gene>
    <name evidence="3" type="ORF">GCM10022419_011480</name>
</gene>
<evidence type="ECO:0000256" key="1">
    <source>
        <dbReference type="SAM" id="Phobius"/>
    </source>
</evidence>
<keyword evidence="1" id="KW-0812">Transmembrane</keyword>
<accession>A0ABP6VE99</accession>
<dbReference type="InterPro" id="IPR002589">
    <property type="entry name" value="Macro_dom"/>
</dbReference>
<keyword evidence="4" id="KW-1185">Reference proteome</keyword>
<dbReference type="Gene3D" id="3.40.220.10">
    <property type="entry name" value="Leucine Aminopeptidase, subunit E, domain 1"/>
    <property type="match status" value="1"/>
</dbReference>
<keyword evidence="1" id="KW-0472">Membrane</keyword>
<dbReference type="RefSeq" id="WP_345559376.1">
    <property type="nucleotide sequence ID" value="NZ_BAABDQ010000002.1"/>
</dbReference>
<dbReference type="Proteomes" id="UP001500630">
    <property type="component" value="Unassembled WGS sequence"/>
</dbReference>
<proteinExistence type="predicted"/>
<sequence length="355" mass="39242">MAADPVVLFMAMLSLLLGLGSFAWQMWRSQDGGNERLHTISWLLLALFPVILLFSFFPQSEFSAGFMGATMTGAAGLFVFIWWYGPRAMRTAGRLDEEKKANAALRKRLDTEEKIRRPRQIAETRTYDYTVAGHPERKIVLITGDLRNVKDVDVWVNSENTDMQMSRFHERSISAVIRYEGARRDPLTERVTEDCVADELGAQVRANVPVEPGTAIVTAPHQLAGRNGVMGIVHAAVVHGTAGAGYRQVDNLGACVRNVFLRAEQIEDGERRAASIVFPIFGTGEAGAEIEPTVRSMLAAILAHLGDNSPQRIETVYLLAYTDAELAVCEKAFDECERIRLRTKNKAVSSGGRDS</sequence>
<dbReference type="InterPro" id="IPR043472">
    <property type="entry name" value="Macro_dom-like"/>
</dbReference>
<name>A0ABP6VE99_9ACTN</name>
<feature type="transmembrane region" description="Helical" evidence="1">
    <location>
        <begin position="63"/>
        <end position="84"/>
    </location>
</feature>
<dbReference type="EMBL" id="BAABDQ010000002">
    <property type="protein sequence ID" value="GAA3533869.1"/>
    <property type="molecule type" value="Genomic_DNA"/>
</dbReference>
<organism evidence="3 4">
    <name type="scientific">Nonomuraea rosea</name>
    <dbReference type="NCBI Taxonomy" id="638574"/>
    <lineage>
        <taxon>Bacteria</taxon>
        <taxon>Bacillati</taxon>
        <taxon>Actinomycetota</taxon>
        <taxon>Actinomycetes</taxon>
        <taxon>Streptosporangiales</taxon>
        <taxon>Streptosporangiaceae</taxon>
        <taxon>Nonomuraea</taxon>
    </lineage>
</organism>
<evidence type="ECO:0000313" key="4">
    <source>
        <dbReference type="Proteomes" id="UP001500630"/>
    </source>
</evidence>
<dbReference type="SUPFAM" id="SSF52949">
    <property type="entry name" value="Macro domain-like"/>
    <property type="match status" value="1"/>
</dbReference>
<dbReference type="PROSITE" id="PS51154">
    <property type="entry name" value="MACRO"/>
    <property type="match status" value="1"/>
</dbReference>